<dbReference type="Proteomes" id="UP000800096">
    <property type="component" value="Unassembled WGS sequence"/>
</dbReference>
<keyword evidence="2" id="KW-1185">Reference proteome</keyword>
<organism evidence="1 2">
    <name type="scientific">Ampelomyces quisqualis</name>
    <name type="common">Powdery mildew agent</name>
    <dbReference type="NCBI Taxonomy" id="50730"/>
    <lineage>
        <taxon>Eukaryota</taxon>
        <taxon>Fungi</taxon>
        <taxon>Dikarya</taxon>
        <taxon>Ascomycota</taxon>
        <taxon>Pezizomycotina</taxon>
        <taxon>Dothideomycetes</taxon>
        <taxon>Pleosporomycetidae</taxon>
        <taxon>Pleosporales</taxon>
        <taxon>Pleosporineae</taxon>
        <taxon>Phaeosphaeriaceae</taxon>
        <taxon>Ampelomyces</taxon>
    </lineage>
</organism>
<dbReference type="EMBL" id="ML979135">
    <property type="protein sequence ID" value="KAF1915797.1"/>
    <property type="molecule type" value="Genomic_DNA"/>
</dbReference>
<accession>A0A6A5QP27</accession>
<evidence type="ECO:0000313" key="1">
    <source>
        <dbReference type="EMBL" id="KAF1915797.1"/>
    </source>
</evidence>
<proteinExistence type="predicted"/>
<reference evidence="1" key="1">
    <citation type="journal article" date="2020" name="Stud. Mycol.">
        <title>101 Dothideomycetes genomes: a test case for predicting lifestyles and emergence of pathogens.</title>
        <authorList>
            <person name="Haridas S."/>
            <person name="Albert R."/>
            <person name="Binder M."/>
            <person name="Bloem J."/>
            <person name="Labutti K."/>
            <person name="Salamov A."/>
            <person name="Andreopoulos B."/>
            <person name="Baker S."/>
            <person name="Barry K."/>
            <person name="Bills G."/>
            <person name="Bluhm B."/>
            <person name="Cannon C."/>
            <person name="Castanera R."/>
            <person name="Culley D."/>
            <person name="Daum C."/>
            <person name="Ezra D."/>
            <person name="Gonzalez J."/>
            <person name="Henrissat B."/>
            <person name="Kuo A."/>
            <person name="Liang C."/>
            <person name="Lipzen A."/>
            <person name="Lutzoni F."/>
            <person name="Magnuson J."/>
            <person name="Mondo S."/>
            <person name="Nolan M."/>
            <person name="Ohm R."/>
            <person name="Pangilinan J."/>
            <person name="Park H.-J."/>
            <person name="Ramirez L."/>
            <person name="Alfaro M."/>
            <person name="Sun H."/>
            <person name="Tritt A."/>
            <person name="Yoshinaga Y."/>
            <person name="Zwiers L.-H."/>
            <person name="Turgeon B."/>
            <person name="Goodwin S."/>
            <person name="Spatafora J."/>
            <person name="Crous P."/>
            <person name="Grigoriev I."/>
        </authorList>
    </citation>
    <scope>NUCLEOTIDE SEQUENCE</scope>
    <source>
        <strain evidence="1">HMLAC05119</strain>
    </source>
</reference>
<feature type="non-terminal residue" evidence="1">
    <location>
        <position position="1"/>
    </location>
</feature>
<sequence>LQREEALDKELKKLQERTRWLHTLQKLNRGQQNDWLVHTRTIVPYCQTWNLQFAKEMQRRLPAEIRNTIYYHL</sequence>
<gene>
    <name evidence="1" type="ORF">BDU57DRAFT_402127</name>
</gene>
<name>A0A6A5QP27_AMPQU</name>
<evidence type="ECO:0000313" key="2">
    <source>
        <dbReference type="Proteomes" id="UP000800096"/>
    </source>
</evidence>
<dbReference type="AlphaFoldDB" id="A0A6A5QP27"/>
<dbReference type="OrthoDB" id="3763466at2759"/>
<feature type="non-terminal residue" evidence="1">
    <location>
        <position position="73"/>
    </location>
</feature>
<protein>
    <submittedName>
        <fullName evidence="1">Uncharacterized protein</fullName>
    </submittedName>
</protein>